<proteinExistence type="predicted"/>
<dbReference type="EMBL" id="CYGV01001282">
    <property type="protein sequence ID" value="CUA72062.1"/>
    <property type="molecule type" value="Genomic_DNA"/>
</dbReference>
<keyword evidence="2" id="KW-1185">Reference proteome</keyword>
<organism evidence="1 2">
    <name type="scientific">Rhizoctonia solani</name>
    <dbReference type="NCBI Taxonomy" id="456999"/>
    <lineage>
        <taxon>Eukaryota</taxon>
        <taxon>Fungi</taxon>
        <taxon>Dikarya</taxon>
        <taxon>Basidiomycota</taxon>
        <taxon>Agaricomycotina</taxon>
        <taxon>Agaricomycetes</taxon>
        <taxon>Cantharellales</taxon>
        <taxon>Ceratobasidiaceae</taxon>
        <taxon>Rhizoctonia</taxon>
    </lineage>
</organism>
<dbReference type="AlphaFoldDB" id="A0A0K6G1D8"/>
<dbReference type="Proteomes" id="UP000044841">
    <property type="component" value="Unassembled WGS sequence"/>
</dbReference>
<evidence type="ECO:0000313" key="2">
    <source>
        <dbReference type="Proteomes" id="UP000044841"/>
    </source>
</evidence>
<sequence length="234" mass="26513">MPLTRQRTGTKTTFRKSNIRNGAVLALSQVAKVVNLPLAHDVVRHIRQVTVSLKPSVLQAPKTNDMSAKELASYLEGLLNVLDTALPYLTDTKELDRLCDQLRAAHAELMGIQTSGSTTKFISQTEIRDQILQLKEEMSRTIVDLTLRLLAATLVILARDRQQIRKAEARSEQRLSHSNRRIGELERLYQGLQRQGGTHEVIPQRYTDEHRIVHLVLALNGTLFFLTLHRKIAQ</sequence>
<evidence type="ECO:0000313" key="1">
    <source>
        <dbReference type="EMBL" id="CUA72062.1"/>
    </source>
</evidence>
<gene>
    <name evidence="1" type="ORF">RSOLAG22IIIB_10033</name>
</gene>
<accession>A0A0K6G1D8</accession>
<name>A0A0K6G1D8_9AGAM</name>
<reference evidence="1 2" key="1">
    <citation type="submission" date="2015-07" db="EMBL/GenBank/DDBJ databases">
        <authorList>
            <person name="Noorani M."/>
        </authorList>
    </citation>
    <scope>NUCLEOTIDE SEQUENCE [LARGE SCALE GENOMIC DNA]</scope>
    <source>
        <strain evidence="1">BBA 69670</strain>
    </source>
</reference>
<protein>
    <submittedName>
        <fullName evidence="1">Uncharacterized protein</fullName>
    </submittedName>
</protein>